<sequence>MAWNEPRGRLGRAQNQNAIRNQPRHQIPTAIEKDSTLSPLDSELLFKSLRASMYLKKRKMMGRSNNHSFPKSQKGSALICHGNSRIRWAPVFRTRRSSHMQRVSCTERLSCTERPSRTKRVPRRRFRQGKRFGGTWSHFIRQRIRQPPF</sequence>
<feature type="region of interest" description="Disordered" evidence="1">
    <location>
        <begin position="1"/>
        <end position="25"/>
    </location>
</feature>
<accession>A0A6A6TA89</accession>
<reference evidence="2" key="1">
    <citation type="journal article" date="2020" name="Stud. Mycol.">
        <title>101 Dothideomycetes genomes: a test case for predicting lifestyles and emergence of pathogens.</title>
        <authorList>
            <person name="Haridas S."/>
            <person name="Albert R."/>
            <person name="Binder M."/>
            <person name="Bloem J."/>
            <person name="Labutti K."/>
            <person name="Salamov A."/>
            <person name="Andreopoulos B."/>
            <person name="Baker S."/>
            <person name="Barry K."/>
            <person name="Bills G."/>
            <person name="Bluhm B."/>
            <person name="Cannon C."/>
            <person name="Castanera R."/>
            <person name="Culley D."/>
            <person name="Daum C."/>
            <person name="Ezra D."/>
            <person name="Gonzalez J."/>
            <person name="Henrissat B."/>
            <person name="Kuo A."/>
            <person name="Liang C."/>
            <person name="Lipzen A."/>
            <person name="Lutzoni F."/>
            <person name="Magnuson J."/>
            <person name="Mondo S."/>
            <person name="Nolan M."/>
            <person name="Ohm R."/>
            <person name="Pangilinan J."/>
            <person name="Park H.-J."/>
            <person name="Ramirez L."/>
            <person name="Alfaro M."/>
            <person name="Sun H."/>
            <person name="Tritt A."/>
            <person name="Yoshinaga Y."/>
            <person name="Zwiers L.-H."/>
            <person name="Turgeon B."/>
            <person name="Goodwin S."/>
            <person name="Spatafora J."/>
            <person name="Crous P."/>
            <person name="Grigoriev I."/>
        </authorList>
    </citation>
    <scope>NUCLEOTIDE SEQUENCE</scope>
    <source>
        <strain evidence="2">CBS 122681</strain>
    </source>
</reference>
<protein>
    <submittedName>
        <fullName evidence="2">Uncharacterized protein</fullName>
    </submittedName>
</protein>
<gene>
    <name evidence="2" type="ORF">K491DRAFT_692834</name>
</gene>
<proteinExistence type="predicted"/>
<dbReference type="EMBL" id="MU004348">
    <property type="protein sequence ID" value="KAF2655504.1"/>
    <property type="molecule type" value="Genomic_DNA"/>
</dbReference>
<organism evidence="2 3">
    <name type="scientific">Lophiostoma macrostomum CBS 122681</name>
    <dbReference type="NCBI Taxonomy" id="1314788"/>
    <lineage>
        <taxon>Eukaryota</taxon>
        <taxon>Fungi</taxon>
        <taxon>Dikarya</taxon>
        <taxon>Ascomycota</taxon>
        <taxon>Pezizomycotina</taxon>
        <taxon>Dothideomycetes</taxon>
        <taxon>Pleosporomycetidae</taxon>
        <taxon>Pleosporales</taxon>
        <taxon>Lophiostomataceae</taxon>
        <taxon>Lophiostoma</taxon>
    </lineage>
</organism>
<evidence type="ECO:0000256" key="1">
    <source>
        <dbReference type="SAM" id="MobiDB-lite"/>
    </source>
</evidence>
<dbReference type="Proteomes" id="UP000799324">
    <property type="component" value="Unassembled WGS sequence"/>
</dbReference>
<evidence type="ECO:0000313" key="3">
    <source>
        <dbReference type="Proteomes" id="UP000799324"/>
    </source>
</evidence>
<dbReference type="AlphaFoldDB" id="A0A6A6TA89"/>
<evidence type="ECO:0000313" key="2">
    <source>
        <dbReference type="EMBL" id="KAF2655504.1"/>
    </source>
</evidence>
<name>A0A6A6TA89_9PLEO</name>
<keyword evidence="3" id="KW-1185">Reference proteome</keyword>